<dbReference type="Proteomes" id="UP000235786">
    <property type="component" value="Unassembled WGS sequence"/>
</dbReference>
<dbReference type="AlphaFoldDB" id="A0A2J6RYR2"/>
<proteinExistence type="inferred from homology"/>
<evidence type="ECO:0000313" key="15">
    <source>
        <dbReference type="EMBL" id="PMD43654.1"/>
    </source>
</evidence>
<dbReference type="PANTHER" id="PTHR45629">
    <property type="entry name" value="SNF2/RAD54 FAMILY MEMBER"/>
    <property type="match status" value="1"/>
</dbReference>
<dbReference type="SMART" id="SM00490">
    <property type="entry name" value="HELICc"/>
    <property type="match status" value="1"/>
</dbReference>
<keyword evidence="4" id="KW-0227">DNA damage</keyword>
<dbReference type="Pfam" id="PF00271">
    <property type="entry name" value="Helicase_C"/>
    <property type="match status" value="1"/>
</dbReference>
<feature type="compositionally biased region" description="Polar residues" evidence="12">
    <location>
        <begin position="258"/>
        <end position="267"/>
    </location>
</feature>
<dbReference type="FunFam" id="3.40.50.10810:FF:000039">
    <property type="entry name" value="DNA repair protein Rhp26/Rad26"/>
    <property type="match status" value="1"/>
</dbReference>
<name>A0A2J6RYR2_HYAVF</name>
<keyword evidence="10" id="KW-0539">Nucleus</keyword>
<evidence type="ECO:0000256" key="6">
    <source>
        <dbReference type="ARBA" id="ARBA00022806"/>
    </source>
</evidence>
<dbReference type="InterPro" id="IPR001650">
    <property type="entry name" value="Helicase_C-like"/>
</dbReference>
<keyword evidence="9" id="KW-0234">DNA repair</keyword>
<dbReference type="SMART" id="SM00487">
    <property type="entry name" value="DEXDc"/>
    <property type="match status" value="1"/>
</dbReference>
<dbReference type="CDD" id="cd18000">
    <property type="entry name" value="DEXHc_ERCC6"/>
    <property type="match status" value="1"/>
</dbReference>
<dbReference type="Pfam" id="PF25875">
    <property type="entry name" value="WHD_Rad26_CSB"/>
    <property type="match status" value="1"/>
</dbReference>
<dbReference type="InterPro" id="IPR000330">
    <property type="entry name" value="SNF2_N"/>
</dbReference>
<dbReference type="Gene3D" id="3.40.50.10810">
    <property type="entry name" value="Tandem AAA-ATPase domain"/>
    <property type="match status" value="1"/>
</dbReference>
<dbReference type="InterPro" id="IPR014001">
    <property type="entry name" value="Helicase_ATP-bd"/>
</dbReference>
<feature type="compositionally biased region" description="Low complexity" evidence="12">
    <location>
        <begin position="1117"/>
        <end position="1133"/>
    </location>
</feature>
<evidence type="ECO:0000259" key="14">
    <source>
        <dbReference type="PROSITE" id="PS51194"/>
    </source>
</evidence>
<dbReference type="InterPro" id="IPR049730">
    <property type="entry name" value="SNF2/RAD54-like_C"/>
</dbReference>
<evidence type="ECO:0000256" key="10">
    <source>
        <dbReference type="ARBA" id="ARBA00023242"/>
    </source>
</evidence>
<keyword evidence="7" id="KW-0067">ATP-binding</keyword>
<dbReference type="InterPro" id="IPR027417">
    <property type="entry name" value="P-loop_NTPase"/>
</dbReference>
<keyword evidence="11" id="KW-0175">Coiled coil</keyword>
<dbReference type="InterPro" id="IPR038718">
    <property type="entry name" value="SNF2-like_sf"/>
</dbReference>
<sequence length="1209" mass="135603">MDSSKDTSTTFKVEASPPAEMNNYPTHLHRQPTDTIAEAAAAIADEALEDSTKFDGIMASDEATALMGLTENVRDQDDLERDITNQANLVMIEQEDERDQKRIDKVKANIDKLEGQKHTQRRRLNTLTNNPLMRKRCLDEIQRVDADIAAFKKDIKDIQSRIDGRHQFDGVENAEGDPAGGNKRMPNESQRDFLIRTGKITPFSRMPGREADGLNGDLTGALMDAEEEAEQEGEQIPDETEPRSHQNLRLPGFADIPDSQTITSESEFSLRPRKKRKLEGASSSSTSRLHTPDEDDFAPKISDEEVDEFEDQDDELMTTKTTKKRPSAKSKDEEKVDLTGIDDGNEQMYQTRLKSWVEKRSAARRRKLEQNEGSEEELAAENADEDEWFKPCPDAPDHQFENDIKLPGDIYPALFDYQKTGVQWLGELYSQQVGGIVGDEMGLGKTIQIISFLAGLHYSKKLTKPIIVVAPATVLRQWVNEFHRWWPPLRVSILHSSGSGMMNLGSEGRMEAVEDMYGFVEKKPKSSSKAAKKIVDRVVQHGHVLVTTYAGLQTYSDVLIPVDWDYAVLDEGHKIRNPNTAITIYCKELRTANRVILSGTPMQNNLIELWSLFDFVFPMRLGTLVNFRQTFEVPIKLGGYANATNLQVLTATKCAETLKAAISPYLLQRLKVDVAADLPKKSEQVLFCKLTRPQREAYEMFLASDEMTSIMNHTRRSLYGIDILRKICNHPDLLDPRLRGKPGYKWGNPNKSGKMQVVKALLEMWKRFGHKTLLFTQGVQMLNIIEDFIKSLDGFNYLRMDGGTNIKDRQNLVDRFNNDPDLHVFLLTTKVGGLGVNLTGANRVIIFDPDWNPSTDVQARERAWRLGQKKEVTIYRLMTAGTIEEKIYHRQIFKQFLTNKILKDPKQRQTFQMKDLYDLFTLGGSEDGTTETGEMFKGTEVQFNTTPESAAIEDDIAVRATGSAAGVQNDVVSQDFTQVDTPQGDADTEVRNLAGVASLESFRGDPDEEKLSSDEARLMEGIFARSGVHSALEHDQIINGKKKITADRGMLEREAKKIAAEAAAELRKAGETARTIEPGTVTWTGEFGSAGRPVNIRRGAGPSSAGILSNLANRQGISTPASASSSRSGTPGIADRTPRGKDFMKLIRDFIKRQGGSVPSQALVNHFDRMCKSPQQTAEFKHMLSEIARLEKGVNSRMRGKWVLKDEFK</sequence>
<keyword evidence="8" id="KW-0238">DNA-binding</keyword>
<evidence type="ECO:0000256" key="12">
    <source>
        <dbReference type="SAM" id="MobiDB-lite"/>
    </source>
</evidence>
<dbReference type="Gene3D" id="3.40.50.300">
    <property type="entry name" value="P-loop containing nucleotide triphosphate hydrolases"/>
    <property type="match status" value="1"/>
</dbReference>
<organism evidence="15 16">
    <name type="scientific">Hyaloscypha variabilis (strain UAMH 11265 / GT02V1 / F)</name>
    <name type="common">Meliniomyces variabilis</name>
    <dbReference type="NCBI Taxonomy" id="1149755"/>
    <lineage>
        <taxon>Eukaryota</taxon>
        <taxon>Fungi</taxon>
        <taxon>Dikarya</taxon>
        <taxon>Ascomycota</taxon>
        <taxon>Pezizomycotina</taxon>
        <taxon>Leotiomycetes</taxon>
        <taxon>Helotiales</taxon>
        <taxon>Hyaloscyphaceae</taxon>
        <taxon>Hyaloscypha</taxon>
        <taxon>Hyaloscypha variabilis</taxon>
    </lineage>
</organism>
<dbReference type="PROSITE" id="PS51192">
    <property type="entry name" value="HELICASE_ATP_BIND_1"/>
    <property type="match status" value="1"/>
</dbReference>
<dbReference type="InterPro" id="IPR058951">
    <property type="entry name" value="WHD_Rad26_CSB-like"/>
</dbReference>
<evidence type="ECO:0000256" key="7">
    <source>
        <dbReference type="ARBA" id="ARBA00022840"/>
    </source>
</evidence>
<dbReference type="SUPFAM" id="SSF52540">
    <property type="entry name" value="P-loop containing nucleoside triphosphate hydrolases"/>
    <property type="match status" value="2"/>
</dbReference>
<dbReference type="GO" id="GO:0005634">
    <property type="term" value="C:nucleus"/>
    <property type="evidence" value="ECO:0007669"/>
    <property type="project" value="TreeGrafter"/>
</dbReference>
<feature type="region of interest" description="Disordered" evidence="12">
    <location>
        <begin position="1"/>
        <end position="28"/>
    </location>
</feature>
<keyword evidence="16" id="KW-1185">Reference proteome</keyword>
<dbReference type="EMBL" id="KZ613942">
    <property type="protein sequence ID" value="PMD43654.1"/>
    <property type="molecule type" value="Genomic_DNA"/>
</dbReference>
<feature type="domain" description="Helicase C-terminal" evidence="14">
    <location>
        <begin position="756"/>
        <end position="917"/>
    </location>
</feature>
<feature type="compositionally biased region" description="Polar residues" evidence="12">
    <location>
        <begin position="1"/>
        <end position="11"/>
    </location>
</feature>
<keyword evidence="5" id="KW-0378">Hydrolase</keyword>
<feature type="region of interest" description="Disordered" evidence="12">
    <location>
        <begin position="1116"/>
        <end position="1139"/>
    </location>
</feature>
<dbReference type="CDD" id="cd22254">
    <property type="entry name" value="CSB_WHD"/>
    <property type="match status" value="1"/>
</dbReference>
<keyword evidence="3" id="KW-0547">Nucleotide-binding</keyword>
<dbReference type="OrthoDB" id="413460at2759"/>
<feature type="compositionally biased region" description="Acidic residues" evidence="12">
    <location>
        <begin position="304"/>
        <end position="316"/>
    </location>
</feature>
<evidence type="ECO:0000256" key="5">
    <source>
        <dbReference type="ARBA" id="ARBA00022801"/>
    </source>
</evidence>
<evidence type="ECO:0000256" key="4">
    <source>
        <dbReference type="ARBA" id="ARBA00022763"/>
    </source>
</evidence>
<dbReference type="GO" id="GO:0008094">
    <property type="term" value="F:ATP-dependent activity, acting on DNA"/>
    <property type="evidence" value="ECO:0007669"/>
    <property type="project" value="TreeGrafter"/>
</dbReference>
<protein>
    <submittedName>
        <fullName evidence="15">Putative DNA repair and recombination protein RAD26</fullName>
    </submittedName>
</protein>
<comment type="similarity">
    <text evidence="2">Belongs to the SNF2/RAD54 helicase family.</text>
</comment>
<accession>A0A2J6RYR2</accession>
<dbReference type="PANTHER" id="PTHR45629:SF7">
    <property type="entry name" value="DNA EXCISION REPAIR PROTEIN ERCC-6-RELATED"/>
    <property type="match status" value="1"/>
</dbReference>
<gene>
    <name evidence="15" type="ORF">L207DRAFT_510162</name>
</gene>
<feature type="region of interest" description="Disordered" evidence="12">
    <location>
        <begin position="225"/>
        <end position="335"/>
    </location>
</feature>
<evidence type="ECO:0000259" key="13">
    <source>
        <dbReference type="PROSITE" id="PS51192"/>
    </source>
</evidence>
<dbReference type="PROSITE" id="PS51194">
    <property type="entry name" value="HELICASE_CTER"/>
    <property type="match status" value="1"/>
</dbReference>
<feature type="compositionally biased region" description="Acidic residues" evidence="12">
    <location>
        <begin position="225"/>
        <end position="239"/>
    </location>
</feature>
<feature type="coiled-coil region" evidence="11">
    <location>
        <begin position="96"/>
        <end position="161"/>
    </location>
</feature>
<dbReference type="Pfam" id="PF00176">
    <property type="entry name" value="SNF2-rel_dom"/>
    <property type="match status" value="1"/>
</dbReference>
<evidence type="ECO:0000313" key="16">
    <source>
        <dbReference type="Proteomes" id="UP000235786"/>
    </source>
</evidence>
<evidence type="ECO:0000256" key="11">
    <source>
        <dbReference type="SAM" id="Coils"/>
    </source>
</evidence>
<dbReference type="STRING" id="1149755.A0A2J6RYR2"/>
<keyword evidence="6" id="KW-0347">Helicase</keyword>
<evidence type="ECO:0000256" key="1">
    <source>
        <dbReference type="ARBA" id="ARBA00004123"/>
    </source>
</evidence>
<evidence type="ECO:0000256" key="3">
    <source>
        <dbReference type="ARBA" id="ARBA00022741"/>
    </source>
</evidence>
<reference evidence="15 16" key="1">
    <citation type="submission" date="2016-04" db="EMBL/GenBank/DDBJ databases">
        <title>A degradative enzymes factory behind the ericoid mycorrhizal symbiosis.</title>
        <authorList>
            <consortium name="DOE Joint Genome Institute"/>
            <person name="Martino E."/>
            <person name="Morin E."/>
            <person name="Grelet G."/>
            <person name="Kuo A."/>
            <person name="Kohler A."/>
            <person name="Daghino S."/>
            <person name="Barry K."/>
            <person name="Choi C."/>
            <person name="Cichocki N."/>
            <person name="Clum A."/>
            <person name="Copeland A."/>
            <person name="Hainaut M."/>
            <person name="Haridas S."/>
            <person name="Labutti K."/>
            <person name="Lindquist E."/>
            <person name="Lipzen A."/>
            <person name="Khouja H.-R."/>
            <person name="Murat C."/>
            <person name="Ohm R."/>
            <person name="Olson A."/>
            <person name="Spatafora J."/>
            <person name="Veneault-Fourrey C."/>
            <person name="Henrissat B."/>
            <person name="Grigoriev I."/>
            <person name="Martin F."/>
            <person name="Perotto S."/>
        </authorList>
    </citation>
    <scope>NUCLEOTIDE SEQUENCE [LARGE SCALE GENOMIC DNA]</scope>
    <source>
        <strain evidence="15 16">F</strain>
    </source>
</reference>
<feature type="compositionally biased region" description="Acidic residues" evidence="12">
    <location>
        <begin position="372"/>
        <end position="384"/>
    </location>
</feature>
<comment type="subcellular location">
    <subcellularLocation>
        <location evidence="1">Nucleus</location>
    </subcellularLocation>
</comment>
<evidence type="ECO:0000256" key="8">
    <source>
        <dbReference type="ARBA" id="ARBA00023125"/>
    </source>
</evidence>
<dbReference type="InterPro" id="IPR050496">
    <property type="entry name" value="SNF2_RAD54_helicase_repair"/>
</dbReference>
<evidence type="ECO:0000256" key="2">
    <source>
        <dbReference type="ARBA" id="ARBA00007025"/>
    </source>
</evidence>
<feature type="region of interest" description="Disordered" evidence="12">
    <location>
        <begin position="164"/>
        <end position="192"/>
    </location>
</feature>
<evidence type="ECO:0000256" key="9">
    <source>
        <dbReference type="ARBA" id="ARBA00023204"/>
    </source>
</evidence>
<dbReference type="CDD" id="cd18793">
    <property type="entry name" value="SF2_C_SNF"/>
    <property type="match status" value="1"/>
</dbReference>
<dbReference type="GO" id="GO:0005524">
    <property type="term" value="F:ATP binding"/>
    <property type="evidence" value="ECO:0007669"/>
    <property type="project" value="InterPro"/>
</dbReference>
<dbReference type="GO" id="GO:0016787">
    <property type="term" value="F:hydrolase activity"/>
    <property type="evidence" value="ECO:0007669"/>
    <property type="project" value="UniProtKB-KW"/>
</dbReference>
<dbReference type="GO" id="GO:0006283">
    <property type="term" value="P:transcription-coupled nucleotide-excision repair"/>
    <property type="evidence" value="ECO:0007669"/>
    <property type="project" value="TreeGrafter"/>
</dbReference>
<feature type="region of interest" description="Disordered" evidence="12">
    <location>
        <begin position="365"/>
        <end position="384"/>
    </location>
</feature>
<feature type="domain" description="Helicase ATP-binding" evidence="13">
    <location>
        <begin position="426"/>
        <end position="619"/>
    </location>
</feature>